<feature type="transmembrane region" description="Helical" evidence="8">
    <location>
        <begin position="12"/>
        <end position="32"/>
    </location>
</feature>
<evidence type="ECO:0000259" key="9">
    <source>
        <dbReference type="PROSITE" id="PS50850"/>
    </source>
</evidence>
<dbReference type="Proteomes" id="UP001500665">
    <property type="component" value="Unassembled WGS sequence"/>
</dbReference>
<dbReference type="Pfam" id="PF07690">
    <property type="entry name" value="MFS_1"/>
    <property type="match status" value="2"/>
</dbReference>
<dbReference type="SUPFAM" id="SSF103473">
    <property type="entry name" value="MFS general substrate transporter"/>
    <property type="match status" value="2"/>
</dbReference>
<evidence type="ECO:0000256" key="3">
    <source>
        <dbReference type="ARBA" id="ARBA00022448"/>
    </source>
</evidence>
<dbReference type="InterPro" id="IPR036259">
    <property type="entry name" value="MFS_trans_sf"/>
</dbReference>
<protein>
    <submittedName>
        <fullName evidence="10">MDR family MFS transporter</fullName>
    </submittedName>
</protein>
<feature type="transmembrane region" description="Helical" evidence="8">
    <location>
        <begin position="420"/>
        <end position="439"/>
    </location>
</feature>
<dbReference type="PANTHER" id="PTHR42718:SF9">
    <property type="entry name" value="MAJOR FACILITATOR SUPERFAMILY MULTIDRUG TRANSPORTER MFSC"/>
    <property type="match status" value="1"/>
</dbReference>
<feature type="transmembrane region" description="Helical" evidence="8">
    <location>
        <begin position="76"/>
        <end position="95"/>
    </location>
</feature>
<dbReference type="EMBL" id="BAAAHH010000002">
    <property type="protein sequence ID" value="GAA0940290.1"/>
    <property type="molecule type" value="Genomic_DNA"/>
</dbReference>
<evidence type="ECO:0000256" key="4">
    <source>
        <dbReference type="ARBA" id="ARBA00022475"/>
    </source>
</evidence>
<feature type="transmembrane region" description="Helical" evidence="8">
    <location>
        <begin position="355"/>
        <end position="376"/>
    </location>
</feature>
<sequence>MAKVTPKVAVSVVFVCSMFVSILDTTIVNVALPRMAESFGVPVGGVGAIVTGYLVSLAVVIPASGWLADRFGYRKVFLAAIAIFTLASALCGLAQNEGQLIAFRVLQGVGGGMMTPVGFAMLLREFPPAERLRANQVLMVPTALAPACGPVVGGLLVDTVGWRWVFYVNLPIGIAAFLFGLFTLPDHGGRSAGRFDLAGFVLAGAGFAGVMYALTEGSALGWTSPEILGAALGGLVLLVLLVRVETRKAEPMVRFALYGDRLFRRTSGAAILSTAGFMGVLFLVPLTLQASRELSALQAGLCVFPEALGVMLGSRLMNRPYSRFGPRRLMAGALGVVALLISLAGVVPLPVLPVVMFALGYVMAHVFGSVTAAAFATVPAASSAQASTLFNAQRQLGAALGVATAATCLTAASGAGGHRWAFAVTAVFSLLGALLSLRIPDEDAAATMGVAGSAGRKTKAAPA</sequence>
<evidence type="ECO:0000256" key="8">
    <source>
        <dbReference type="SAM" id="Phobius"/>
    </source>
</evidence>
<feature type="transmembrane region" description="Helical" evidence="8">
    <location>
        <begin position="164"/>
        <end position="185"/>
    </location>
</feature>
<dbReference type="Gene3D" id="1.20.1250.20">
    <property type="entry name" value="MFS general substrate transporter like domains"/>
    <property type="match status" value="1"/>
</dbReference>
<dbReference type="PROSITE" id="PS50850">
    <property type="entry name" value="MFS"/>
    <property type="match status" value="1"/>
</dbReference>
<evidence type="ECO:0000256" key="6">
    <source>
        <dbReference type="ARBA" id="ARBA00022989"/>
    </source>
</evidence>
<comment type="subcellular location">
    <subcellularLocation>
        <location evidence="1">Cell membrane</location>
        <topology evidence="1">Multi-pass membrane protein</topology>
    </subcellularLocation>
</comment>
<dbReference type="InterPro" id="IPR004638">
    <property type="entry name" value="EmrB-like"/>
</dbReference>
<keyword evidence="3" id="KW-0813">Transport</keyword>
<keyword evidence="6 8" id="KW-1133">Transmembrane helix</keyword>
<evidence type="ECO:0000256" key="5">
    <source>
        <dbReference type="ARBA" id="ARBA00022692"/>
    </source>
</evidence>
<feature type="transmembrane region" description="Helical" evidence="8">
    <location>
        <begin position="101"/>
        <end position="123"/>
    </location>
</feature>
<dbReference type="PANTHER" id="PTHR42718">
    <property type="entry name" value="MAJOR FACILITATOR SUPERFAMILY MULTIDRUG TRANSPORTER MFSC"/>
    <property type="match status" value="1"/>
</dbReference>
<keyword evidence="5 8" id="KW-0812">Transmembrane</keyword>
<gene>
    <name evidence="10" type="ORF">GCM10009550_09610</name>
</gene>
<feature type="domain" description="Major facilitator superfamily (MFS) profile" evidence="9">
    <location>
        <begin position="10"/>
        <end position="444"/>
    </location>
</feature>
<comment type="similarity">
    <text evidence="2">Belongs to the major facilitator superfamily. EmrB family.</text>
</comment>
<feature type="transmembrane region" description="Helical" evidence="8">
    <location>
        <begin position="294"/>
        <end position="317"/>
    </location>
</feature>
<feature type="transmembrane region" description="Helical" evidence="8">
    <location>
        <begin position="227"/>
        <end position="246"/>
    </location>
</feature>
<feature type="transmembrane region" description="Helical" evidence="8">
    <location>
        <begin position="267"/>
        <end position="288"/>
    </location>
</feature>
<reference evidence="10 11" key="1">
    <citation type="journal article" date="2019" name="Int. J. Syst. Evol. Microbiol.">
        <title>The Global Catalogue of Microorganisms (GCM) 10K type strain sequencing project: providing services to taxonomists for standard genome sequencing and annotation.</title>
        <authorList>
            <consortium name="The Broad Institute Genomics Platform"/>
            <consortium name="The Broad Institute Genome Sequencing Center for Infectious Disease"/>
            <person name="Wu L."/>
            <person name="Ma J."/>
        </authorList>
    </citation>
    <scope>NUCLEOTIDE SEQUENCE [LARGE SCALE GENOMIC DNA]</scope>
    <source>
        <strain evidence="10 11">JCM 10696</strain>
    </source>
</reference>
<evidence type="ECO:0000256" key="1">
    <source>
        <dbReference type="ARBA" id="ARBA00004651"/>
    </source>
</evidence>
<keyword evidence="4" id="KW-1003">Cell membrane</keyword>
<evidence type="ECO:0000313" key="10">
    <source>
        <dbReference type="EMBL" id="GAA0940290.1"/>
    </source>
</evidence>
<dbReference type="InterPro" id="IPR011701">
    <property type="entry name" value="MFS"/>
</dbReference>
<feature type="transmembrane region" description="Helical" evidence="8">
    <location>
        <begin position="329"/>
        <end position="349"/>
    </location>
</feature>
<dbReference type="PRINTS" id="PR01036">
    <property type="entry name" value="TCRTETB"/>
</dbReference>
<feature type="transmembrane region" description="Helical" evidence="8">
    <location>
        <begin position="197"/>
        <end position="215"/>
    </location>
</feature>
<dbReference type="NCBIfam" id="TIGR00711">
    <property type="entry name" value="efflux_EmrB"/>
    <property type="match status" value="1"/>
</dbReference>
<dbReference type="InterPro" id="IPR020846">
    <property type="entry name" value="MFS_dom"/>
</dbReference>
<dbReference type="Gene3D" id="1.20.1720.10">
    <property type="entry name" value="Multidrug resistance protein D"/>
    <property type="match status" value="1"/>
</dbReference>
<keyword evidence="7 8" id="KW-0472">Membrane</keyword>
<evidence type="ECO:0000256" key="2">
    <source>
        <dbReference type="ARBA" id="ARBA00008537"/>
    </source>
</evidence>
<evidence type="ECO:0000313" key="11">
    <source>
        <dbReference type="Proteomes" id="UP001500665"/>
    </source>
</evidence>
<keyword evidence="11" id="KW-1185">Reference proteome</keyword>
<organism evidence="10 11">
    <name type="scientific">Actinocorallia libanotica</name>
    <dbReference type="NCBI Taxonomy" id="46162"/>
    <lineage>
        <taxon>Bacteria</taxon>
        <taxon>Bacillati</taxon>
        <taxon>Actinomycetota</taxon>
        <taxon>Actinomycetes</taxon>
        <taxon>Streptosporangiales</taxon>
        <taxon>Thermomonosporaceae</taxon>
        <taxon>Actinocorallia</taxon>
    </lineage>
</organism>
<feature type="transmembrane region" description="Helical" evidence="8">
    <location>
        <begin position="396"/>
        <end position="414"/>
    </location>
</feature>
<comment type="caution">
    <text evidence="10">The sequence shown here is derived from an EMBL/GenBank/DDBJ whole genome shotgun (WGS) entry which is preliminary data.</text>
</comment>
<accession>A0ABN1QBJ1</accession>
<feature type="transmembrane region" description="Helical" evidence="8">
    <location>
        <begin position="44"/>
        <end position="64"/>
    </location>
</feature>
<dbReference type="RefSeq" id="WP_344237073.1">
    <property type="nucleotide sequence ID" value="NZ_BAAAHH010000002.1"/>
</dbReference>
<evidence type="ECO:0000256" key="7">
    <source>
        <dbReference type="ARBA" id="ARBA00023136"/>
    </source>
</evidence>
<proteinExistence type="inferred from homology"/>
<name>A0ABN1QBJ1_9ACTN</name>